<organism evidence="1 2">
    <name type="scientific">Kickxella alabastrina</name>
    <dbReference type="NCBI Taxonomy" id="61397"/>
    <lineage>
        <taxon>Eukaryota</taxon>
        <taxon>Fungi</taxon>
        <taxon>Fungi incertae sedis</taxon>
        <taxon>Zoopagomycota</taxon>
        <taxon>Kickxellomycotina</taxon>
        <taxon>Kickxellomycetes</taxon>
        <taxon>Kickxellales</taxon>
        <taxon>Kickxellaceae</taxon>
        <taxon>Kickxella</taxon>
    </lineage>
</organism>
<comment type="caution">
    <text evidence="1">The sequence shown here is derived from an EMBL/GenBank/DDBJ whole genome shotgun (WGS) entry which is preliminary data.</text>
</comment>
<dbReference type="EMBL" id="JANBPG010000058">
    <property type="protein sequence ID" value="KAJ1900832.1"/>
    <property type="molecule type" value="Genomic_DNA"/>
</dbReference>
<dbReference type="EC" id="4.4.1.36" evidence="1"/>
<keyword evidence="1" id="KW-0456">Lyase</keyword>
<evidence type="ECO:0000313" key="1">
    <source>
        <dbReference type="EMBL" id="KAJ1900832.1"/>
    </source>
</evidence>
<gene>
    <name evidence="1" type="primary">HST3_1</name>
    <name evidence="1" type="ORF">LPJ66_001214</name>
</gene>
<dbReference type="Proteomes" id="UP001150581">
    <property type="component" value="Unassembled WGS sequence"/>
</dbReference>
<keyword evidence="2" id="KW-1185">Reference proteome</keyword>
<accession>A0ACC1ITX6</accession>
<sequence length="573" mass="62149">MKRLNLRDISNSTTQDGNNDCAGQTTTTTSPATEHNDNAATLREIQRAVQGCQRCIIITGAGISVSSGIPDFRSPDGLFQQLKQKYPNSVSNGKDLFDATLFGDAGMISVFYNFMGELRTLVSQANCTPTHMFIKELDECGKLLRCYTQNIDSLEKRIGLETSFQKPASATHSGLGKARGNQEECLSESSSSNSQLSERDSSDTGGTPANTSLDAQPGERAETRSQAKLKKQQQTLAPKRRRQTTLDKTFTKAVQLHGDLDNVVCTICHTRYPFTEKLAEEFCEGAPPPCPRCKETEIIRDLVGKRAVASGVLRPDIVLYNEAHPQSEVIGALSEFDLKRRPDLLIVIGTSLKIPGIKRMVKEMSRCVRSCSLKAKRAGAGKTIFINRDEPARGWEDVFDFYVSGDSDQAISLLPIKAADSAAMDQDTPHSGESSSVDDIDDVEVKPTLSNIMSIGSICSPPTTLKAETKLSKALAAAVTNQKKQHKKADAALTSLLGTGRSKAASGPVRGSAGTKQSRTTHKLTAMLKVVKATSVSESKRSRLPPKIMQPQPQSQPQMEQVDIPKSPLAHLA</sequence>
<evidence type="ECO:0000313" key="2">
    <source>
        <dbReference type="Proteomes" id="UP001150581"/>
    </source>
</evidence>
<proteinExistence type="predicted"/>
<reference evidence="1" key="1">
    <citation type="submission" date="2022-07" db="EMBL/GenBank/DDBJ databases">
        <title>Phylogenomic reconstructions and comparative analyses of Kickxellomycotina fungi.</title>
        <authorList>
            <person name="Reynolds N.K."/>
            <person name="Stajich J.E."/>
            <person name="Barry K."/>
            <person name="Grigoriev I.V."/>
            <person name="Crous P."/>
            <person name="Smith M.E."/>
        </authorList>
    </citation>
    <scope>NUCLEOTIDE SEQUENCE</scope>
    <source>
        <strain evidence="1">Benny 63K</strain>
    </source>
</reference>
<name>A0ACC1ITX6_9FUNG</name>
<protein>
    <submittedName>
        <fullName evidence="1">NAD-dependent deacetylase hst3</fullName>
        <ecNumber evidence="1">4.4.1.36</ecNumber>
    </submittedName>
</protein>